<dbReference type="RefSeq" id="XP_066692947.1">
    <property type="nucleotide sequence ID" value="XM_066850709.1"/>
</dbReference>
<sequence>MIKFVQAGGALQSHDDIPEDIRAQIYAEVQQDVDRRRKRRAPSVSSCPPINITNVLPTQSPQASITQPGGPQPGPVGSGVRKTRLQIPEPLDDAVRSYTDWQQSRFSSISTHMEYQKACRLTLDECLDLELVSERQDVEFYTKNGVKQGVAHRFVRDIELWADQFNDDVV</sequence>
<reference evidence="2 3" key="1">
    <citation type="submission" date="2023-01" db="EMBL/GenBank/DDBJ databases">
        <title>Analysis of 21 Apiospora genomes using comparative genomics revels a genus with tremendous synthesis potential of carbohydrate active enzymes and secondary metabolites.</title>
        <authorList>
            <person name="Sorensen T."/>
        </authorList>
    </citation>
    <scope>NUCLEOTIDE SEQUENCE [LARGE SCALE GENOMIC DNA]</scope>
    <source>
        <strain evidence="2 3">CBS 24483</strain>
    </source>
</reference>
<feature type="compositionally biased region" description="Polar residues" evidence="1">
    <location>
        <begin position="43"/>
        <end position="66"/>
    </location>
</feature>
<protein>
    <submittedName>
        <fullName evidence="2">Uncharacterized protein</fullName>
    </submittedName>
</protein>
<dbReference type="GeneID" id="92083771"/>
<name>A0ABR1PT47_9PEZI</name>
<evidence type="ECO:0000313" key="2">
    <source>
        <dbReference type="EMBL" id="KAK7937619.1"/>
    </source>
</evidence>
<organism evidence="2 3">
    <name type="scientific">Apiospora aurea</name>
    <dbReference type="NCBI Taxonomy" id="335848"/>
    <lineage>
        <taxon>Eukaryota</taxon>
        <taxon>Fungi</taxon>
        <taxon>Dikarya</taxon>
        <taxon>Ascomycota</taxon>
        <taxon>Pezizomycotina</taxon>
        <taxon>Sordariomycetes</taxon>
        <taxon>Xylariomycetidae</taxon>
        <taxon>Amphisphaeriales</taxon>
        <taxon>Apiosporaceae</taxon>
        <taxon>Apiospora</taxon>
    </lineage>
</organism>
<gene>
    <name evidence="2" type="ORF">PG986_014487</name>
</gene>
<proteinExistence type="predicted"/>
<comment type="caution">
    <text evidence="2">The sequence shown here is derived from an EMBL/GenBank/DDBJ whole genome shotgun (WGS) entry which is preliminary data.</text>
</comment>
<dbReference type="EMBL" id="JAQQWE010000010">
    <property type="protein sequence ID" value="KAK7937619.1"/>
    <property type="molecule type" value="Genomic_DNA"/>
</dbReference>
<accession>A0ABR1PT47</accession>
<dbReference type="Proteomes" id="UP001391051">
    <property type="component" value="Unassembled WGS sequence"/>
</dbReference>
<evidence type="ECO:0000313" key="3">
    <source>
        <dbReference type="Proteomes" id="UP001391051"/>
    </source>
</evidence>
<feature type="region of interest" description="Disordered" evidence="1">
    <location>
        <begin position="33"/>
        <end position="81"/>
    </location>
</feature>
<keyword evidence="3" id="KW-1185">Reference proteome</keyword>
<evidence type="ECO:0000256" key="1">
    <source>
        <dbReference type="SAM" id="MobiDB-lite"/>
    </source>
</evidence>